<dbReference type="PANTHER" id="PTHR30308">
    <property type="entry name" value="TMRNA-BINDING COMPONENT OF TRANS-TRANSLATION TAGGING COMPLEX"/>
    <property type="match status" value="1"/>
</dbReference>
<comment type="function">
    <text evidence="3">Required for rescue of stalled ribosomes mediated by trans-translation. Binds to transfer-messenger RNA (tmRNA), required for stable association of tmRNA with ribosomes. tmRNA and SmpB together mimic tRNA shape, replacing the anticodon stem-loop with SmpB. tmRNA is encoded by the ssrA gene; the 2 termini fold to resemble tRNA(Ala) and it encodes a 'tag peptide', a short internal open reading frame. During trans-translation Ala-aminoacylated tmRNA acts like a tRNA, entering the A-site of stalled ribosomes, displacing the stalled mRNA. The ribosome then switches to translate the ORF on the tmRNA; the nascent peptide is terminated with the 'tag peptide' encoded by the tmRNA and targeted for degradation. The ribosome is freed to recommence translation, which seems to be the essential function of trans-translation.</text>
</comment>
<keyword evidence="1 3" id="KW-0963">Cytoplasm</keyword>
<accession>A0ABT2PWP3</accession>
<dbReference type="NCBIfam" id="TIGR00086">
    <property type="entry name" value="smpB"/>
    <property type="match status" value="1"/>
</dbReference>
<sequence>MKEKISIVTQNKKARHDYFIEQSYEAGLHLKGTEVKSIRDGKVSVNDAYVQIKQGEIFIINMHISPYTFGNLFNHEETRTRKLLMHKKEILKIEAKIKEDGYTVIPLKVYFVEGLAKVEIAIAKGKKLFDKRESLKEEDAKQHMKKTLKEAFRRES</sequence>
<dbReference type="Proteomes" id="UP001209076">
    <property type="component" value="Unassembled WGS sequence"/>
</dbReference>
<gene>
    <name evidence="3 4" type="primary">smpB</name>
    <name evidence="4" type="ORF">N7603_06870</name>
</gene>
<evidence type="ECO:0000313" key="5">
    <source>
        <dbReference type="Proteomes" id="UP001209076"/>
    </source>
</evidence>
<comment type="subcellular location">
    <subcellularLocation>
        <location evidence="3">Cytoplasm</location>
    </subcellularLocation>
    <text evidence="3">The tmRNA-SmpB complex associates with stalled 70S ribosomes.</text>
</comment>
<evidence type="ECO:0000256" key="1">
    <source>
        <dbReference type="ARBA" id="ARBA00022490"/>
    </source>
</evidence>
<dbReference type="SUPFAM" id="SSF74982">
    <property type="entry name" value="Small protein B (SmpB)"/>
    <property type="match status" value="1"/>
</dbReference>
<protein>
    <recommendedName>
        <fullName evidence="3">SsrA-binding protein</fullName>
    </recommendedName>
    <alternativeName>
        <fullName evidence="3">Small protein B</fullName>
    </alternativeName>
</protein>
<organism evidence="4 5">
    <name type="scientific">Paracholeplasma vituli</name>
    <dbReference type="NCBI Taxonomy" id="69473"/>
    <lineage>
        <taxon>Bacteria</taxon>
        <taxon>Bacillati</taxon>
        <taxon>Mycoplasmatota</taxon>
        <taxon>Mollicutes</taxon>
        <taxon>Acholeplasmatales</taxon>
        <taxon>Acholeplasmataceae</taxon>
        <taxon>Paracholeplasma</taxon>
    </lineage>
</organism>
<keyword evidence="5" id="KW-1185">Reference proteome</keyword>
<dbReference type="RefSeq" id="WP_262096680.1">
    <property type="nucleotide sequence ID" value="NZ_JAOEGN010000013.1"/>
</dbReference>
<dbReference type="CDD" id="cd09294">
    <property type="entry name" value="SmpB"/>
    <property type="match status" value="1"/>
</dbReference>
<dbReference type="InterPro" id="IPR000037">
    <property type="entry name" value="SsrA-bd_prot"/>
</dbReference>
<proteinExistence type="inferred from homology"/>
<dbReference type="InterPro" id="IPR023620">
    <property type="entry name" value="SmpB"/>
</dbReference>
<name>A0ABT2PWP3_9MOLU</name>
<keyword evidence="2 3" id="KW-0694">RNA-binding</keyword>
<dbReference type="InterPro" id="IPR020081">
    <property type="entry name" value="SsrA-bd_prot_CS"/>
</dbReference>
<dbReference type="Pfam" id="PF01668">
    <property type="entry name" value="SmpB"/>
    <property type="match status" value="1"/>
</dbReference>
<reference evidence="5" key="1">
    <citation type="submission" date="2023-07" db="EMBL/GenBank/DDBJ databases">
        <title>Novel Mycoplasma species identified in domestic and wild animals.</title>
        <authorList>
            <person name="Volokhov D.V."/>
            <person name="Furtak V.A."/>
            <person name="Zagorodnyaya T.A."/>
        </authorList>
    </citation>
    <scope>NUCLEOTIDE SEQUENCE [LARGE SCALE GENOMIC DNA]</scope>
    <source>
        <strain evidence="5">92-19</strain>
    </source>
</reference>
<comment type="similarity">
    <text evidence="3">Belongs to the SmpB family.</text>
</comment>
<dbReference type="NCBIfam" id="NF003843">
    <property type="entry name" value="PRK05422.1"/>
    <property type="match status" value="1"/>
</dbReference>
<evidence type="ECO:0000313" key="4">
    <source>
        <dbReference type="EMBL" id="MCU0105375.1"/>
    </source>
</evidence>
<comment type="caution">
    <text evidence="4">The sequence shown here is derived from an EMBL/GenBank/DDBJ whole genome shotgun (WGS) entry which is preliminary data.</text>
</comment>
<evidence type="ECO:0000256" key="2">
    <source>
        <dbReference type="ARBA" id="ARBA00022884"/>
    </source>
</evidence>
<dbReference type="PANTHER" id="PTHR30308:SF2">
    <property type="entry name" value="SSRA-BINDING PROTEIN"/>
    <property type="match status" value="1"/>
</dbReference>
<dbReference type="EMBL" id="JAOEGN010000013">
    <property type="protein sequence ID" value="MCU0105375.1"/>
    <property type="molecule type" value="Genomic_DNA"/>
</dbReference>
<dbReference type="HAMAP" id="MF_00023">
    <property type="entry name" value="SmpB"/>
    <property type="match status" value="1"/>
</dbReference>
<dbReference type="Gene3D" id="2.40.280.10">
    <property type="match status" value="1"/>
</dbReference>
<evidence type="ECO:0000256" key="3">
    <source>
        <dbReference type="HAMAP-Rule" id="MF_00023"/>
    </source>
</evidence>
<dbReference type="PROSITE" id="PS01317">
    <property type="entry name" value="SSRP"/>
    <property type="match status" value="1"/>
</dbReference>